<evidence type="ECO:0000313" key="2">
    <source>
        <dbReference type="EMBL" id="VIO63961.1"/>
    </source>
</evidence>
<dbReference type="EMBL" id="CAAKMV010000185">
    <property type="protein sequence ID" value="VIO63961.1"/>
    <property type="molecule type" value="Genomic_DNA"/>
</dbReference>
<feature type="compositionally biased region" description="Basic and acidic residues" evidence="1">
    <location>
        <begin position="124"/>
        <end position="134"/>
    </location>
</feature>
<evidence type="ECO:0000256" key="1">
    <source>
        <dbReference type="SAM" id="MobiDB-lite"/>
    </source>
</evidence>
<dbReference type="AlphaFoldDB" id="A0A4E9EL02"/>
<proteinExistence type="predicted"/>
<name>A0A4E9EL02_GIBZA</name>
<feature type="compositionally biased region" description="Basic and acidic residues" evidence="1">
    <location>
        <begin position="98"/>
        <end position="111"/>
    </location>
</feature>
<accession>A0A4E9EL02</accession>
<feature type="compositionally biased region" description="Polar residues" evidence="1">
    <location>
        <begin position="11"/>
        <end position="22"/>
    </location>
</feature>
<sequence>MPSKTDVSDVPSANATHGSATPPSDKDTKTPSNGTASSHYPVAETEDEKKKRRDELLVGVGSHLNKSKSFIILHCCLFPVIINMPSNSAVSGVSSAKATDRSADSCRDKDTNISPDIFPASDSHAGDTEDKKKERQDELLIGVGSLLNIGTMVPSKVFPIPDSDSAEITDEKKKRQDELLIGIGSQYNKGWEDLMLCVLVI</sequence>
<gene>
    <name evidence="2" type="ORF">FUG_LOCUS542099</name>
</gene>
<feature type="region of interest" description="Disordered" evidence="1">
    <location>
        <begin position="98"/>
        <end position="134"/>
    </location>
</feature>
<organism evidence="2">
    <name type="scientific">Gibberella zeae</name>
    <name type="common">Wheat head blight fungus</name>
    <name type="synonym">Fusarium graminearum</name>
    <dbReference type="NCBI Taxonomy" id="5518"/>
    <lineage>
        <taxon>Eukaryota</taxon>
        <taxon>Fungi</taxon>
        <taxon>Dikarya</taxon>
        <taxon>Ascomycota</taxon>
        <taxon>Pezizomycotina</taxon>
        <taxon>Sordariomycetes</taxon>
        <taxon>Hypocreomycetidae</taxon>
        <taxon>Hypocreales</taxon>
        <taxon>Nectriaceae</taxon>
        <taxon>Fusarium</taxon>
    </lineage>
</organism>
<reference evidence="2" key="1">
    <citation type="submission" date="2019-04" db="EMBL/GenBank/DDBJ databases">
        <authorList>
            <person name="Melise S."/>
            <person name="Noan J."/>
            <person name="Okalmin O."/>
        </authorList>
    </citation>
    <scope>NUCLEOTIDE SEQUENCE</scope>
    <source>
        <strain evidence="2">FN9</strain>
    </source>
</reference>
<protein>
    <submittedName>
        <fullName evidence="2">Uncharacterized protein</fullName>
    </submittedName>
</protein>
<feature type="region of interest" description="Disordered" evidence="1">
    <location>
        <begin position="1"/>
        <end position="52"/>
    </location>
</feature>